<evidence type="ECO:0000313" key="4">
    <source>
        <dbReference type="Proteomes" id="UP000623967"/>
    </source>
</evidence>
<accession>A0ABS1TP25</accession>
<reference evidence="3 4" key="1">
    <citation type="submission" date="2021-01" db="EMBL/GenBank/DDBJ databases">
        <title>Genome public.</title>
        <authorList>
            <person name="Liu C."/>
            <person name="Sun Q."/>
        </authorList>
    </citation>
    <scope>NUCLEOTIDE SEQUENCE [LARGE SCALE GENOMIC DNA]</scope>
    <source>
        <strain evidence="3 4">YIM B02564</strain>
    </source>
</reference>
<feature type="domain" description="Cyclodeaminase/cyclohydrolase" evidence="2">
    <location>
        <begin position="8"/>
        <end position="185"/>
    </location>
</feature>
<gene>
    <name evidence="3" type="ORF">JK635_09705</name>
</gene>
<dbReference type="InterPro" id="IPR007044">
    <property type="entry name" value="Cyclodeamin/CycHdrlase"/>
</dbReference>
<dbReference type="RefSeq" id="WP_202653749.1">
    <property type="nucleotide sequence ID" value="NZ_JAESWB010000168.1"/>
</dbReference>
<evidence type="ECO:0000259" key="2">
    <source>
        <dbReference type="Pfam" id="PF04961"/>
    </source>
</evidence>
<organism evidence="3 4">
    <name type="scientific">Neobacillus paridis</name>
    <dbReference type="NCBI Taxonomy" id="2803862"/>
    <lineage>
        <taxon>Bacteria</taxon>
        <taxon>Bacillati</taxon>
        <taxon>Bacillota</taxon>
        <taxon>Bacilli</taxon>
        <taxon>Bacillales</taxon>
        <taxon>Bacillaceae</taxon>
        <taxon>Neobacillus</taxon>
    </lineage>
</organism>
<name>A0ABS1TP25_9BACI</name>
<protein>
    <submittedName>
        <fullName evidence="3">Cyclodeaminase/cyclohydrolase family protein</fullName>
    </submittedName>
</protein>
<evidence type="ECO:0000256" key="1">
    <source>
        <dbReference type="SAM" id="Coils"/>
    </source>
</evidence>
<proteinExistence type="predicted"/>
<feature type="coiled-coil region" evidence="1">
    <location>
        <begin position="53"/>
        <end position="80"/>
    </location>
</feature>
<keyword evidence="4" id="KW-1185">Reference proteome</keyword>
<sequence>MDKLVDLTITDFVAKLGSDEPAPGGGSASALAGSVGAALTRMVCELTIGKKKYAEYDEEMKALLVELKELNDKLLAAIDADTEAFNKVSAVFALPKETEQDKEKRKAAMQDALKYATKVPFHTMELILEGLELTSKAVGKSNTNAASDLGVAALTMKAGLYGSWLNVLINIGGVKDDRFRNEYAENGKALLVKGTELADYIYQQIENSL</sequence>
<dbReference type="Pfam" id="PF04961">
    <property type="entry name" value="FTCD_C"/>
    <property type="match status" value="1"/>
</dbReference>
<dbReference type="SUPFAM" id="SSF101262">
    <property type="entry name" value="Methenyltetrahydrofolate cyclohydrolase-like"/>
    <property type="match status" value="1"/>
</dbReference>
<dbReference type="Proteomes" id="UP000623967">
    <property type="component" value="Unassembled WGS sequence"/>
</dbReference>
<dbReference type="InterPro" id="IPR036178">
    <property type="entry name" value="Formintransfe-cycloase-like_sf"/>
</dbReference>
<keyword evidence="1" id="KW-0175">Coiled coil</keyword>
<dbReference type="EMBL" id="JAESWB010000168">
    <property type="protein sequence ID" value="MBL4952484.1"/>
    <property type="molecule type" value="Genomic_DNA"/>
</dbReference>
<comment type="caution">
    <text evidence="3">The sequence shown here is derived from an EMBL/GenBank/DDBJ whole genome shotgun (WGS) entry which is preliminary data.</text>
</comment>
<evidence type="ECO:0000313" key="3">
    <source>
        <dbReference type="EMBL" id="MBL4952484.1"/>
    </source>
</evidence>
<dbReference type="Gene3D" id="1.20.120.680">
    <property type="entry name" value="Formiminotetrahydrofolate cyclodeaminase monomer, up-and-down helical bundle"/>
    <property type="match status" value="1"/>
</dbReference>